<sequence length="285" mass="32248">MRIAIVTDSTAYLNKKEYEEDNIYFVPLSVIFKDEVFKEEVDITPEYFFEKVRQVKQLPTSSQPTVGDLTKLYQSLEEEYDAIISIHLSSRISGTFQNVYSVANSMNNINVYPYDSEMAAAGQAFLVKAAAKLAKEKRTVNEIIEKLDEIKKETEIYFIVDDLTNLIKGGRLSRTAGGVATALKIKPVLTFKGGEIVVWDKIRTKKKALKKIETLLEESTKEKDYPIEATVVHSYSKEEALVFKGKMESKFPEVRFNFSFLGPVVGVHIGEGAIGMSWTMDINRL</sequence>
<dbReference type="Proteomes" id="UP000198564">
    <property type="component" value="Unassembled WGS sequence"/>
</dbReference>
<dbReference type="Gene3D" id="3.40.50.10170">
    <property type="match status" value="1"/>
</dbReference>
<evidence type="ECO:0000256" key="1">
    <source>
        <dbReference type="ARBA" id="ARBA00003238"/>
    </source>
</evidence>
<name>A0A1H6SRS9_9LACT</name>
<dbReference type="InterPro" id="IPR043168">
    <property type="entry name" value="DegV_C"/>
</dbReference>
<dbReference type="GO" id="GO:0008289">
    <property type="term" value="F:lipid binding"/>
    <property type="evidence" value="ECO:0007669"/>
    <property type="project" value="UniProtKB-KW"/>
</dbReference>
<dbReference type="Pfam" id="PF02645">
    <property type="entry name" value="DegV"/>
    <property type="match status" value="1"/>
</dbReference>
<organism evidence="3 4">
    <name type="scientific">Alkalibacterium gilvum</name>
    <dbReference type="NCBI Taxonomy" id="1130080"/>
    <lineage>
        <taxon>Bacteria</taxon>
        <taxon>Bacillati</taxon>
        <taxon>Bacillota</taxon>
        <taxon>Bacilli</taxon>
        <taxon>Lactobacillales</taxon>
        <taxon>Carnobacteriaceae</taxon>
        <taxon>Alkalibacterium</taxon>
    </lineage>
</organism>
<dbReference type="NCBIfam" id="TIGR00762">
    <property type="entry name" value="DegV"/>
    <property type="match status" value="1"/>
</dbReference>
<accession>A0A1H6SRS9</accession>
<dbReference type="SUPFAM" id="SSF82549">
    <property type="entry name" value="DAK1/DegV-like"/>
    <property type="match status" value="1"/>
</dbReference>
<dbReference type="PROSITE" id="PS51482">
    <property type="entry name" value="DEGV"/>
    <property type="match status" value="1"/>
</dbReference>
<dbReference type="RefSeq" id="WP_091634084.1">
    <property type="nucleotide sequence ID" value="NZ_FNYW01000012.1"/>
</dbReference>
<comment type="function">
    <text evidence="1">May bind long-chain fatty acids, such as palmitate, and may play a role in lipid transport or fatty acid metabolism.</text>
</comment>
<dbReference type="PANTHER" id="PTHR33434:SF2">
    <property type="entry name" value="FATTY ACID-BINDING PROTEIN TM_1468"/>
    <property type="match status" value="1"/>
</dbReference>
<evidence type="ECO:0000313" key="4">
    <source>
        <dbReference type="Proteomes" id="UP000198564"/>
    </source>
</evidence>
<dbReference type="OrthoDB" id="9775494at2"/>
<dbReference type="InterPro" id="IPR003797">
    <property type="entry name" value="DegV"/>
</dbReference>
<gene>
    <name evidence="3" type="ORF">SAMN04488113_11231</name>
</gene>
<evidence type="ECO:0000256" key="2">
    <source>
        <dbReference type="ARBA" id="ARBA00023121"/>
    </source>
</evidence>
<dbReference type="PANTHER" id="PTHR33434">
    <property type="entry name" value="DEGV DOMAIN-CONTAINING PROTEIN DR_1986-RELATED"/>
    <property type="match status" value="1"/>
</dbReference>
<reference evidence="4" key="1">
    <citation type="submission" date="2016-10" db="EMBL/GenBank/DDBJ databases">
        <authorList>
            <person name="Varghese N."/>
            <person name="Submissions S."/>
        </authorList>
    </citation>
    <scope>NUCLEOTIDE SEQUENCE [LARGE SCALE GENOMIC DNA]</scope>
    <source>
        <strain evidence="4">DSM 25751</strain>
    </source>
</reference>
<dbReference type="AlphaFoldDB" id="A0A1H6SRS9"/>
<dbReference type="Gene3D" id="3.30.1180.10">
    <property type="match status" value="1"/>
</dbReference>
<dbReference type="InterPro" id="IPR050270">
    <property type="entry name" value="DegV_domain_contain"/>
</dbReference>
<keyword evidence="2" id="KW-0446">Lipid-binding</keyword>
<dbReference type="EMBL" id="FNYW01000012">
    <property type="protein sequence ID" value="SEI70481.1"/>
    <property type="molecule type" value="Genomic_DNA"/>
</dbReference>
<proteinExistence type="predicted"/>
<evidence type="ECO:0000313" key="3">
    <source>
        <dbReference type="EMBL" id="SEI70481.1"/>
    </source>
</evidence>
<keyword evidence="4" id="KW-1185">Reference proteome</keyword>
<dbReference type="STRING" id="1130080.SAMN04488113_11231"/>
<protein>
    <submittedName>
        <fullName evidence="3">EDD domain protein, DegV family</fullName>
    </submittedName>
</protein>